<evidence type="ECO:0000313" key="2">
    <source>
        <dbReference type="EMBL" id="GEO81152.1"/>
    </source>
</evidence>
<comment type="caution">
    <text evidence="2">The sequence shown here is derived from an EMBL/GenBank/DDBJ whole genome shotgun (WGS) entry which is preliminary data.</text>
</comment>
<dbReference type="GO" id="GO:0006355">
    <property type="term" value="P:regulation of DNA-templated transcription"/>
    <property type="evidence" value="ECO:0007669"/>
    <property type="project" value="TreeGrafter"/>
</dbReference>
<dbReference type="RefSeq" id="WP_147163192.1">
    <property type="nucleotide sequence ID" value="NZ_BJZO01000027.1"/>
</dbReference>
<dbReference type="EMBL" id="BJZO01000027">
    <property type="protein sequence ID" value="GEO81152.1"/>
    <property type="molecule type" value="Genomic_DNA"/>
</dbReference>
<keyword evidence="3" id="KW-1185">Reference proteome</keyword>
<dbReference type="InterPro" id="IPR002818">
    <property type="entry name" value="DJ-1/PfpI"/>
</dbReference>
<dbReference type="InterPro" id="IPR052158">
    <property type="entry name" value="INH-QAR"/>
</dbReference>
<gene>
    <name evidence="2" type="ORF">ROR02_12830</name>
</gene>
<organism evidence="2 3">
    <name type="scientific">Pararhodospirillum oryzae</name>
    <dbReference type="NCBI Taxonomy" id="478448"/>
    <lineage>
        <taxon>Bacteria</taxon>
        <taxon>Pseudomonadati</taxon>
        <taxon>Pseudomonadota</taxon>
        <taxon>Alphaproteobacteria</taxon>
        <taxon>Rhodospirillales</taxon>
        <taxon>Rhodospirillaceae</taxon>
        <taxon>Pararhodospirillum</taxon>
    </lineage>
</organism>
<proteinExistence type="predicted"/>
<dbReference type="AlphaFoldDB" id="A0A512H6T5"/>
<dbReference type="OrthoDB" id="186587at2"/>
<protein>
    <submittedName>
        <fullName evidence="2">Thiazole biosynthesis protein ThiJ</fullName>
    </submittedName>
</protein>
<dbReference type="PANTHER" id="PTHR43130:SF2">
    <property type="entry name" value="DJ-1_PFPI DOMAIN-CONTAINING PROTEIN"/>
    <property type="match status" value="1"/>
</dbReference>
<name>A0A512H6T5_9PROT</name>
<feature type="domain" description="DJ-1/PfpI" evidence="1">
    <location>
        <begin position="2"/>
        <end position="162"/>
    </location>
</feature>
<dbReference type="SUPFAM" id="SSF52317">
    <property type="entry name" value="Class I glutamine amidotransferase-like"/>
    <property type="match status" value="1"/>
</dbReference>
<reference evidence="2 3" key="1">
    <citation type="submission" date="2019-07" db="EMBL/GenBank/DDBJ databases">
        <title>Whole genome shotgun sequence of Rhodospirillum oryzae NBRC 107573.</title>
        <authorList>
            <person name="Hosoyama A."/>
            <person name="Uohara A."/>
            <person name="Ohji S."/>
            <person name="Ichikawa N."/>
        </authorList>
    </citation>
    <scope>NUCLEOTIDE SEQUENCE [LARGE SCALE GENOMIC DNA]</scope>
    <source>
        <strain evidence="2 3">NBRC 107573</strain>
    </source>
</reference>
<evidence type="ECO:0000313" key="3">
    <source>
        <dbReference type="Proteomes" id="UP000321567"/>
    </source>
</evidence>
<dbReference type="PANTHER" id="PTHR43130">
    <property type="entry name" value="ARAC-FAMILY TRANSCRIPTIONAL REGULATOR"/>
    <property type="match status" value="1"/>
</dbReference>
<dbReference type="InterPro" id="IPR029062">
    <property type="entry name" value="Class_I_gatase-like"/>
</dbReference>
<dbReference type="Gene3D" id="3.40.50.880">
    <property type="match status" value="1"/>
</dbReference>
<dbReference type="Proteomes" id="UP000321567">
    <property type="component" value="Unassembled WGS sequence"/>
</dbReference>
<accession>A0A512H6T5</accession>
<dbReference type="Pfam" id="PF01965">
    <property type="entry name" value="DJ-1_PfpI"/>
    <property type="match status" value="1"/>
</dbReference>
<evidence type="ECO:0000259" key="1">
    <source>
        <dbReference type="Pfam" id="PF01965"/>
    </source>
</evidence>
<sequence length="209" mass="21195">MEVVILVYDGLTPLDAIGPFDILGKLPKARVRVVGLDSGLVHSRGGALGLRASASLEEIASADVLVVPGGAGADNLAHDPALARGLRRLSASARAVLGVSTGALLLGGAGLLKGREATTHWRALDLLAGFGATVVPRRIVTSGPFITTNGAAAGMDAALALAQTLAGPEVAEAIQLLVGYDPEPPLEAGDLFKAPEARAHLARTGLERP</sequence>